<dbReference type="OrthoDB" id="6162045at2759"/>
<keyword evidence="2" id="KW-0732">Signal</keyword>
<gene>
    <name evidence="3" type="primary">106068328</name>
</gene>
<dbReference type="EnsemblMetazoa" id="BGLB035794-RA">
    <property type="protein sequence ID" value="BGLB035794-PA"/>
    <property type="gene ID" value="BGLB035794"/>
</dbReference>
<reference evidence="3" key="1">
    <citation type="submission" date="2020-05" db="UniProtKB">
        <authorList>
            <consortium name="EnsemblMetazoa"/>
        </authorList>
    </citation>
    <scope>IDENTIFICATION</scope>
    <source>
        <strain evidence="3">BB02</strain>
    </source>
</reference>
<feature type="signal peptide" evidence="2">
    <location>
        <begin position="1"/>
        <end position="22"/>
    </location>
</feature>
<organism evidence="3 4">
    <name type="scientific">Biomphalaria glabrata</name>
    <name type="common">Bloodfluke planorb</name>
    <name type="synonym">Freshwater snail</name>
    <dbReference type="NCBI Taxonomy" id="6526"/>
    <lineage>
        <taxon>Eukaryota</taxon>
        <taxon>Metazoa</taxon>
        <taxon>Spiralia</taxon>
        <taxon>Lophotrochozoa</taxon>
        <taxon>Mollusca</taxon>
        <taxon>Gastropoda</taxon>
        <taxon>Heterobranchia</taxon>
        <taxon>Euthyneura</taxon>
        <taxon>Panpulmonata</taxon>
        <taxon>Hygrophila</taxon>
        <taxon>Lymnaeoidea</taxon>
        <taxon>Planorbidae</taxon>
        <taxon>Biomphalaria</taxon>
    </lineage>
</organism>
<sequence>MFSVRLAFLLTILSVSVPVISTQENPQNPIVSLYASIMNTVIDAYKSHFGSPPPKCFITNSAIDCFLNVRKNTLSKAESLTKSPPEFQQVFCQAKRDLKNCSRPYIKECSRLNRILRYIMHQAFQVTCSSHGYHRYMCLEVVAVPARECAKTVATHTLSSNFGVALDQYVDCLLLAANTSCTNMSLGNFISDLHSIYKPKKIVASVLFNSTLSNATQDTFNEAKNLSFFDAGTDQLTAIEKLAVNSLQVTMQVGPTTTSAESPTISTADPMKTFTEDSIRTSTEFPRTSSESPRISTESSMSTSTENTWRTTTDSTRITSTESTSTPTDSTITTSSKPTTTSTEFQSRTTTDSSARTSTSWMTTHSSDISTGASTQKVYQPSFIEQSAKNFQESQSTTTISPPAPTTSITTTTDTTTAPSLPPFQCYGCSSGAPGYWQHSDCPPNGLLQGWATQTKTCNGPCVQIVSRWPLGDVVRSCSKNYYFSFEAPPSGCRTNNDDTVCFCSSDRCNTFNMTEQQAEMIKKFNQ</sequence>
<feature type="region of interest" description="Disordered" evidence="1">
    <location>
        <begin position="255"/>
        <end position="374"/>
    </location>
</feature>
<feature type="compositionally biased region" description="Polar residues" evidence="1">
    <location>
        <begin position="255"/>
        <end position="267"/>
    </location>
</feature>
<dbReference type="Proteomes" id="UP000076420">
    <property type="component" value="Unassembled WGS sequence"/>
</dbReference>
<feature type="compositionally biased region" description="Low complexity" evidence="1">
    <location>
        <begin position="288"/>
        <end position="360"/>
    </location>
</feature>
<dbReference type="VEuPathDB" id="VectorBase:BGLB035794"/>
<feature type="region of interest" description="Disordered" evidence="1">
    <location>
        <begin position="389"/>
        <end position="416"/>
    </location>
</feature>
<feature type="compositionally biased region" description="Low complexity" evidence="1">
    <location>
        <begin position="396"/>
        <end position="416"/>
    </location>
</feature>
<dbReference type="STRING" id="6526.A0A2C9LWH2"/>
<feature type="chain" id="PRO_5021315913" evidence="2">
    <location>
        <begin position="23"/>
        <end position="527"/>
    </location>
</feature>
<dbReference type="AlphaFoldDB" id="A0A2C9LWH2"/>
<dbReference type="VEuPathDB" id="VectorBase:BGLAX_026833"/>
<accession>A0A2C9LWH2</accession>
<evidence type="ECO:0000313" key="3">
    <source>
        <dbReference type="EnsemblMetazoa" id="BGLB035794-PA"/>
    </source>
</evidence>
<proteinExistence type="predicted"/>
<evidence type="ECO:0000313" key="4">
    <source>
        <dbReference type="Proteomes" id="UP000076420"/>
    </source>
</evidence>
<name>A0A2C9LWH2_BIOGL</name>
<evidence type="ECO:0000256" key="2">
    <source>
        <dbReference type="SAM" id="SignalP"/>
    </source>
</evidence>
<dbReference type="KEGG" id="bgt:106068328"/>
<protein>
    <submittedName>
        <fullName evidence="3">Protein quiver</fullName>
    </submittedName>
</protein>
<evidence type="ECO:0000256" key="1">
    <source>
        <dbReference type="SAM" id="MobiDB-lite"/>
    </source>
</evidence>
<feature type="compositionally biased region" description="Polar residues" evidence="1">
    <location>
        <begin position="361"/>
        <end position="374"/>
    </location>
</feature>